<comment type="caution">
    <text evidence="7">The sequence shown here is derived from an EMBL/GenBank/DDBJ whole genome shotgun (WGS) entry which is preliminary data.</text>
</comment>
<dbReference type="SUPFAM" id="SSF53474">
    <property type="entry name" value="alpha/beta-Hydrolases"/>
    <property type="match status" value="1"/>
</dbReference>
<dbReference type="Proteomes" id="UP000825729">
    <property type="component" value="Unassembled WGS sequence"/>
</dbReference>
<dbReference type="InterPro" id="IPR008758">
    <property type="entry name" value="Peptidase_S28"/>
</dbReference>
<dbReference type="GO" id="GO:0008239">
    <property type="term" value="F:dipeptidyl-peptidase activity"/>
    <property type="evidence" value="ECO:0007669"/>
    <property type="project" value="TreeGrafter"/>
</dbReference>
<keyword evidence="2" id="KW-0645">Protease</keyword>
<protein>
    <recommendedName>
        <fullName evidence="9">Lysosomal Pro-X carboxypeptidase</fullName>
    </recommendedName>
</protein>
<dbReference type="EMBL" id="JAINDJ010000002">
    <property type="protein sequence ID" value="KAG9456823.1"/>
    <property type="molecule type" value="Genomic_DNA"/>
</dbReference>
<dbReference type="InterPro" id="IPR029058">
    <property type="entry name" value="AB_hydrolase_fold"/>
</dbReference>
<dbReference type="AlphaFoldDB" id="A0AAV7F769"/>
<dbReference type="FunFam" id="1.20.120.980:FF:000006">
    <property type="entry name" value="Serine carboxypeptidase S28 family protein"/>
    <property type="match status" value="1"/>
</dbReference>
<accession>A0AAV7F769</accession>
<evidence type="ECO:0000256" key="3">
    <source>
        <dbReference type="ARBA" id="ARBA00022729"/>
    </source>
</evidence>
<feature type="signal peptide" evidence="6">
    <location>
        <begin position="1"/>
        <end position="34"/>
    </location>
</feature>
<dbReference type="InterPro" id="IPR042269">
    <property type="entry name" value="Ser_carbopepase_S28_SKS"/>
</dbReference>
<name>A0AAV7F769_ARIFI</name>
<dbReference type="Pfam" id="PF05577">
    <property type="entry name" value="Peptidase_S28"/>
    <property type="match status" value="1"/>
</dbReference>
<evidence type="ECO:0000256" key="5">
    <source>
        <dbReference type="ARBA" id="ARBA00023180"/>
    </source>
</evidence>
<evidence type="ECO:0000256" key="4">
    <source>
        <dbReference type="ARBA" id="ARBA00022801"/>
    </source>
</evidence>
<dbReference type="GO" id="GO:0070008">
    <property type="term" value="F:serine-type exopeptidase activity"/>
    <property type="evidence" value="ECO:0007669"/>
    <property type="project" value="InterPro"/>
</dbReference>
<gene>
    <name evidence="7" type="ORF">H6P81_001331</name>
</gene>
<dbReference type="Gene3D" id="1.20.120.980">
    <property type="entry name" value="Serine carboxypeptidase S28, SKS domain"/>
    <property type="match status" value="1"/>
</dbReference>
<keyword evidence="4" id="KW-0378">Hydrolase</keyword>
<organism evidence="7 8">
    <name type="scientific">Aristolochia fimbriata</name>
    <name type="common">White veined hardy Dutchman's pipe vine</name>
    <dbReference type="NCBI Taxonomy" id="158543"/>
    <lineage>
        <taxon>Eukaryota</taxon>
        <taxon>Viridiplantae</taxon>
        <taxon>Streptophyta</taxon>
        <taxon>Embryophyta</taxon>
        <taxon>Tracheophyta</taxon>
        <taxon>Spermatophyta</taxon>
        <taxon>Magnoliopsida</taxon>
        <taxon>Magnoliidae</taxon>
        <taxon>Piperales</taxon>
        <taxon>Aristolochiaceae</taxon>
        <taxon>Aristolochia</taxon>
    </lineage>
</organism>
<keyword evidence="8" id="KW-1185">Reference proteome</keyword>
<evidence type="ECO:0008006" key="9">
    <source>
        <dbReference type="Google" id="ProtNLM"/>
    </source>
</evidence>
<keyword evidence="5" id="KW-0325">Glycoprotein</keyword>
<evidence type="ECO:0000313" key="8">
    <source>
        <dbReference type="Proteomes" id="UP000825729"/>
    </source>
</evidence>
<comment type="similarity">
    <text evidence="1">Belongs to the peptidase S28 family.</text>
</comment>
<dbReference type="Gene3D" id="3.40.50.1820">
    <property type="entry name" value="alpha/beta hydrolase"/>
    <property type="match status" value="1"/>
</dbReference>
<dbReference type="PANTHER" id="PTHR11010:SF78">
    <property type="entry name" value="LYSOSOMAL PRO-X CARBOXYPEPTIDASE"/>
    <property type="match status" value="1"/>
</dbReference>
<dbReference type="GO" id="GO:0006508">
    <property type="term" value="P:proteolysis"/>
    <property type="evidence" value="ECO:0007669"/>
    <property type="project" value="UniProtKB-KW"/>
</dbReference>
<sequence length="515" mass="57793">MAPSPSLRRIKSQYFYLPQWLLLLIIATWRPASAHPPRLGVVHKKSFTNSRALLDHEYLIRTGNSSNFQTLHYNQTLDHFNYKPGSHNTFQQRYVINSAFWGGPQNGSPIFVYTGDEAGLDDDIDAAGIMVDNAPRFKALLVYIEHRYYGTSVPFGTKEEAYRNTSTLGYFSSAQALADYAELILHLKKNLSAESCPVVVIGGSYGGMLAAWFRLKYPHIAIGALASSAPILYFDDIIPSNGYYSVVTSDFREASESCHNTIRKSWFEIDRIVAQKKGLANLSKRFKSCKPLNQSTDLKDYLEAFYLAWAQYDDPPEYPVNVICKAIDGAKPGSDVLDRIFAGLVSMQGNKSCYDIGGSGGEDDVLNGWFWQMCTEIVMPIGRGENETMFQAAPFDMKEYTDWCHELYKNVEPRPHWVTAEYGGHNINMVLQKFGSNIIFSNGLRDPYSVGGVLQNISDSIVAISTTKGSHCLDLRGAREDDPDWLKSQRDAEMNIIEGWLQCYKANTATGSMQH</sequence>
<evidence type="ECO:0000256" key="1">
    <source>
        <dbReference type="ARBA" id="ARBA00011079"/>
    </source>
</evidence>
<reference evidence="7 8" key="1">
    <citation type="submission" date="2021-07" db="EMBL/GenBank/DDBJ databases">
        <title>The Aristolochia fimbriata genome: insights into angiosperm evolution, floral development and chemical biosynthesis.</title>
        <authorList>
            <person name="Jiao Y."/>
        </authorList>
    </citation>
    <scope>NUCLEOTIDE SEQUENCE [LARGE SCALE GENOMIC DNA]</scope>
    <source>
        <strain evidence="7">IBCAS-2021</strain>
        <tissue evidence="7">Leaf</tissue>
    </source>
</reference>
<evidence type="ECO:0000313" key="7">
    <source>
        <dbReference type="EMBL" id="KAG9456823.1"/>
    </source>
</evidence>
<keyword evidence="3 6" id="KW-0732">Signal</keyword>
<feature type="chain" id="PRO_5043518464" description="Lysosomal Pro-X carboxypeptidase" evidence="6">
    <location>
        <begin position="35"/>
        <end position="515"/>
    </location>
</feature>
<dbReference type="PANTHER" id="PTHR11010">
    <property type="entry name" value="PROTEASE S28 PRO-X CARBOXYPEPTIDASE-RELATED"/>
    <property type="match status" value="1"/>
</dbReference>
<proteinExistence type="inferred from homology"/>
<evidence type="ECO:0000256" key="6">
    <source>
        <dbReference type="SAM" id="SignalP"/>
    </source>
</evidence>
<evidence type="ECO:0000256" key="2">
    <source>
        <dbReference type="ARBA" id="ARBA00022670"/>
    </source>
</evidence>